<organism evidence="1 2">
    <name type="scientific">Rubroshorea leprosula</name>
    <dbReference type="NCBI Taxonomy" id="152421"/>
    <lineage>
        <taxon>Eukaryota</taxon>
        <taxon>Viridiplantae</taxon>
        <taxon>Streptophyta</taxon>
        <taxon>Embryophyta</taxon>
        <taxon>Tracheophyta</taxon>
        <taxon>Spermatophyta</taxon>
        <taxon>Magnoliopsida</taxon>
        <taxon>eudicotyledons</taxon>
        <taxon>Gunneridae</taxon>
        <taxon>Pentapetalae</taxon>
        <taxon>rosids</taxon>
        <taxon>malvids</taxon>
        <taxon>Malvales</taxon>
        <taxon>Dipterocarpaceae</taxon>
        <taxon>Rubroshorea</taxon>
    </lineage>
</organism>
<evidence type="ECO:0000313" key="1">
    <source>
        <dbReference type="EMBL" id="GKU93826.1"/>
    </source>
</evidence>
<dbReference type="Proteomes" id="UP001054252">
    <property type="component" value="Unassembled WGS sequence"/>
</dbReference>
<proteinExistence type="predicted"/>
<dbReference type="EMBL" id="BPVZ01000007">
    <property type="protein sequence ID" value="GKU93826.1"/>
    <property type="molecule type" value="Genomic_DNA"/>
</dbReference>
<dbReference type="AlphaFoldDB" id="A0AAV5I6J0"/>
<accession>A0AAV5I6J0</accession>
<keyword evidence="2" id="KW-1185">Reference proteome</keyword>
<gene>
    <name evidence="1" type="ORF">SLEP1_g7389</name>
</gene>
<sequence length="46" mass="5211">MKIIPYASPRLDPPDIVIPLVKQCDLGYLYGIQYITMLLKISNTSD</sequence>
<reference evidence="1 2" key="1">
    <citation type="journal article" date="2021" name="Commun. Biol.">
        <title>The genome of Shorea leprosula (Dipterocarpaceae) highlights the ecological relevance of drought in aseasonal tropical rainforests.</title>
        <authorList>
            <person name="Ng K.K.S."/>
            <person name="Kobayashi M.J."/>
            <person name="Fawcett J.A."/>
            <person name="Hatakeyama M."/>
            <person name="Paape T."/>
            <person name="Ng C.H."/>
            <person name="Ang C.C."/>
            <person name="Tnah L.H."/>
            <person name="Lee C.T."/>
            <person name="Nishiyama T."/>
            <person name="Sese J."/>
            <person name="O'Brien M.J."/>
            <person name="Copetti D."/>
            <person name="Mohd Noor M.I."/>
            <person name="Ong R.C."/>
            <person name="Putra M."/>
            <person name="Sireger I.Z."/>
            <person name="Indrioko S."/>
            <person name="Kosugi Y."/>
            <person name="Izuno A."/>
            <person name="Isagi Y."/>
            <person name="Lee S.L."/>
            <person name="Shimizu K.K."/>
        </authorList>
    </citation>
    <scope>NUCLEOTIDE SEQUENCE [LARGE SCALE GENOMIC DNA]</scope>
    <source>
        <strain evidence="1">214</strain>
    </source>
</reference>
<evidence type="ECO:0000313" key="2">
    <source>
        <dbReference type="Proteomes" id="UP001054252"/>
    </source>
</evidence>
<comment type="caution">
    <text evidence="1">The sequence shown here is derived from an EMBL/GenBank/DDBJ whole genome shotgun (WGS) entry which is preliminary data.</text>
</comment>
<protein>
    <submittedName>
        <fullName evidence="1">Uncharacterized protein</fullName>
    </submittedName>
</protein>
<name>A0AAV5I6J0_9ROSI</name>